<sequence>MAGPWEQYQKATQQAEGPWSIYKKPEQPAESAGQQGQPFEPPILYTTKDGGRIYRSSDGKLGYVSEGFATSDQNTIARLLEGATPAEASEWEPIVDSGGAGVSGMRGAIQGLTFGLGDEIVARGASTLSGRPYELELKAERQRLKQGREEHPVSTYGGEFAGGMATALTGIGTAGQAATRTGQVARTAGLGAAEGGIYGFNSGEGDFENRVKSGGNGAAFGTFGGVAARPVGAGLSKLGESGKSVFQMLIGRGQPQRAQNAIGTALERSGQQGEEVVAALRQATSEDQPQYAIADALGRPGQRMLSGLIRSTPEVAQEIQDYLISRQAGQGNRVASFVADAFDAPNSANATKEAMEQARNRAANANYSAARNNADPVDVRGALAIIDDRIGGMQGSGVRGDGIDAKLLTFRNRLAAATPENTKFKPTPTAVELSDFNRVLGVKQDVQDAIGAARRAGRNNEARELGKLVSSLDEALEASSRGYRQANDAFARASREIDQVASGQRAAGSRSRPEDTVAAFNKMTDGEQAAFRAGYADPHIARIEASAVGSNAARPFTSQKFQQEAAVMATDPELLTRRLKRENQMFSTNNTVLGGSRTADNLIDMEDVSHFDTGALALLLRGQIIDGTTQLAGPAINRLRGHGPLVREEMARMLTSKGDEGASLIQQLLINKQKEQAARQIMIDRMTAAGGVGAGISQD</sequence>
<evidence type="ECO:0000313" key="2">
    <source>
        <dbReference type="EMBL" id="GLQ72743.1"/>
    </source>
</evidence>
<dbReference type="EMBL" id="BSNX01000020">
    <property type="protein sequence ID" value="GLQ72743.1"/>
    <property type="molecule type" value="Genomic_DNA"/>
</dbReference>
<name>A0AAV5NR63_9VIBR</name>
<dbReference type="RefSeq" id="WP_126608225.1">
    <property type="nucleotide sequence ID" value="NZ_AP025144.1"/>
</dbReference>
<gene>
    <name evidence="2" type="ORF">GCM10007932_21030</name>
</gene>
<feature type="region of interest" description="Disordered" evidence="1">
    <location>
        <begin position="1"/>
        <end position="42"/>
    </location>
</feature>
<reference evidence="3" key="1">
    <citation type="journal article" date="2019" name="Int. J. Syst. Evol. Microbiol.">
        <title>The Global Catalogue of Microorganisms (GCM) 10K type strain sequencing project: providing services to taxonomists for standard genome sequencing and annotation.</title>
        <authorList>
            <consortium name="The Broad Institute Genomics Platform"/>
            <consortium name="The Broad Institute Genome Sequencing Center for Infectious Disease"/>
            <person name="Wu L."/>
            <person name="Ma J."/>
        </authorList>
    </citation>
    <scope>NUCLEOTIDE SEQUENCE [LARGE SCALE GENOMIC DNA]</scope>
    <source>
        <strain evidence="3">NBRC 15640</strain>
    </source>
</reference>
<dbReference type="AlphaFoldDB" id="A0AAV5NR63"/>
<accession>A0AAV5NR63</accession>
<comment type="caution">
    <text evidence="2">The sequence shown here is derived from an EMBL/GenBank/DDBJ whole genome shotgun (WGS) entry which is preliminary data.</text>
</comment>
<keyword evidence="3" id="KW-1185">Reference proteome</keyword>
<dbReference type="Proteomes" id="UP001156690">
    <property type="component" value="Unassembled WGS sequence"/>
</dbReference>
<evidence type="ECO:0000313" key="3">
    <source>
        <dbReference type="Proteomes" id="UP001156690"/>
    </source>
</evidence>
<proteinExistence type="predicted"/>
<organism evidence="2 3">
    <name type="scientific">Vibrio penaeicida</name>
    <dbReference type="NCBI Taxonomy" id="104609"/>
    <lineage>
        <taxon>Bacteria</taxon>
        <taxon>Pseudomonadati</taxon>
        <taxon>Pseudomonadota</taxon>
        <taxon>Gammaproteobacteria</taxon>
        <taxon>Vibrionales</taxon>
        <taxon>Vibrionaceae</taxon>
        <taxon>Vibrio</taxon>
    </lineage>
</organism>
<evidence type="ECO:0000256" key="1">
    <source>
        <dbReference type="SAM" id="MobiDB-lite"/>
    </source>
</evidence>
<protein>
    <submittedName>
        <fullName evidence="2">Uncharacterized protein</fullName>
    </submittedName>
</protein>